<dbReference type="PROSITE" id="PS51186">
    <property type="entry name" value="GNAT"/>
    <property type="match status" value="1"/>
</dbReference>
<name>A0A944QUQ8_9GAMM</name>
<sequence length="147" mass="16310">MKIRQATAADIDTMSMLLGQLFSIEQDFTPDHMKQRTGLEKLLAMPDAYLVVAEDEDEVVGMATLQLLISTAEGGRCGLIEDLVVSESYRGRGIGQALLEHLIQWADKKGLTRLQLLADRDNQSALAFYKKQGWSTTKLIALRKITG</sequence>
<keyword evidence="1" id="KW-0808">Transferase</keyword>
<dbReference type="GO" id="GO:0016747">
    <property type="term" value="F:acyltransferase activity, transferring groups other than amino-acyl groups"/>
    <property type="evidence" value="ECO:0007669"/>
    <property type="project" value="InterPro"/>
</dbReference>
<comment type="caution">
    <text evidence="4">The sequence shown here is derived from an EMBL/GenBank/DDBJ whole genome shotgun (WGS) entry which is preliminary data.</text>
</comment>
<dbReference type="AlphaFoldDB" id="A0A944QUQ8"/>
<dbReference type="SUPFAM" id="SSF55729">
    <property type="entry name" value="Acyl-CoA N-acyltransferases (Nat)"/>
    <property type="match status" value="1"/>
</dbReference>
<reference evidence="4 5" key="1">
    <citation type="submission" date="2021-05" db="EMBL/GenBank/DDBJ databases">
        <title>Genetic and Functional Diversity in Clade A Lucinid endosymbionts from the Bahamas.</title>
        <authorList>
            <person name="Giani N.M."/>
            <person name="Engel A.S."/>
            <person name="Campbell B.J."/>
        </authorList>
    </citation>
    <scope>NUCLEOTIDE SEQUENCE [LARGE SCALE GENOMIC DNA]</scope>
    <source>
        <strain evidence="4">LUC16012Gg_MoonRockCtena</strain>
    </source>
</reference>
<evidence type="ECO:0000313" key="4">
    <source>
        <dbReference type="EMBL" id="MBT2990392.1"/>
    </source>
</evidence>
<evidence type="ECO:0000313" key="5">
    <source>
        <dbReference type="Proteomes" id="UP000770889"/>
    </source>
</evidence>
<feature type="domain" description="N-acetyltransferase" evidence="3">
    <location>
        <begin position="1"/>
        <end position="147"/>
    </location>
</feature>
<organism evidence="4 5">
    <name type="scientific">Candidatus Thiodiazotropha taylori</name>
    <dbReference type="NCBI Taxonomy" id="2792791"/>
    <lineage>
        <taxon>Bacteria</taxon>
        <taxon>Pseudomonadati</taxon>
        <taxon>Pseudomonadota</taxon>
        <taxon>Gammaproteobacteria</taxon>
        <taxon>Chromatiales</taxon>
        <taxon>Sedimenticolaceae</taxon>
        <taxon>Candidatus Thiodiazotropha</taxon>
    </lineage>
</organism>
<dbReference type="InterPro" id="IPR050832">
    <property type="entry name" value="Bact_Acetyltransf"/>
</dbReference>
<evidence type="ECO:0000256" key="1">
    <source>
        <dbReference type="ARBA" id="ARBA00022679"/>
    </source>
</evidence>
<dbReference type="Pfam" id="PF00583">
    <property type="entry name" value="Acetyltransf_1"/>
    <property type="match status" value="1"/>
</dbReference>
<protein>
    <submittedName>
        <fullName evidence="4">GNAT family N-acetyltransferase</fullName>
    </submittedName>
</protein>
<dbReference type="Proteomes" id="UP000770889">
    <property type="component" value="Unassembled WGS sequence"/>
</dbReference>
<dbReference type="PANTHER" id="PTHR43877">
    <property type="entry name" value="AMINOALKYLPHOSPHONATE N-ACETYLTRANSFERASE-RELATED-RELATED"/>
    <property type="match status" value="1"/>
</dbReference>
<accession>A0A944QUQ8</accession>
<dbReference type="InterPro" id="IPR000182">
    <property type="entry name" value="GNAT_dom"/>
</dbReference>
<dbReference type="CDD" id="cd04301">
    <property type="entry name" value="NAT_SF"/>
    <property type="match status" value="1"/>
</dbReference>
<dbReference type="Gene3D" id="3.40.630.30">
    <property type="match status" value="1"/>
</dbReference>
<evidence type="ECO:0000256" key="2">
    <source>
        <dbReference type="ARBA" id="ARBA00023315"/>
    </source>
</evidence>
<gene>
    <name evidence="4" type="ORF">KME65_15660</name>
</gene>
<evidence type="ECO:0000259" key="3">
    <source>
        <dbReference type="PROSITE" id="PS51186"/>
    </source>
</evidence>
<keyword evidence="2" id="KW-0012">Acyltransferase</keyword>
<dbReference type="EMBL" id="JAHHGM010000016">
    <property type="protein sequence ID" value="MBT2990392.1"/>
    <property type="molecule type" value="Genomic_DNA"/>
</dbReference>
<proteinExistence type="predicted"/>
<dbReference type="PANTHER" id="PTHR43877:SF2">
    <property type="entry name" value="AMINOALKYLPHOSPHONATE N-ACETYLTRANSFERASE-RELATED"/>
    <property type="match status" value="1"/>
</dbReference>
<dbReference type="InterPro" id="IPR016181">
    <property type="entry name" value="Acyl_CoA_acyltransferase"/>
</dbReference>